<sequence>MPEGDRNDSNFDNLSVGDYILFYRKGTFFAAGRISETLRSRDVGGYIWDNRPSWNVFFIEDYCLLDLPRSEMWEYLGYSQNFDMRGFRRVPPERLDGVWEGGFETLKAFIDHYRVETPQIPGLKGTHPTIHDDWDNGSRITKALTDLELTTSATIDELLETVLTSDAEPTVYWVNQSDESEVEGFPSDPQLAYLSASVDGIWHHDLSQVAVGDIIVHNYDGEIIGLSRVLVSEVTLKLNGSDRYVVPVDLCRFDEPISRTQLTKAIVHEDLPWDDLPFFLNPQQGYLIDLDTAALRALFEKLFETTPSSSLSEYLDPLRVDIELPSELYFDDKDELKKDLEAALNAGKHVILTGPPGTGKSKIAKAVAEQCSTLPQVDGYRFVTATSDMTTYDTIGGYVPNRSAEGDELEFRPRQFLQCFRDDGVKNDWLIIDEINRANIDKAFGQLFSVLSGDSVELPYEDDGTVRIEWIDAAASDERQTRAASNANVYPVTPSWRLLATMNTQDKASLYEMSFAFMRRFNFIHVGLPELSTGGEIRASLLNPESNDGYAAGWSNSYSGPGDLKSTLKSGHQDIAIVWAVINEERPIGPSIVMDIAEYIAAYDGEFEEALTRAIVSLVFPQLEGLHPDTQQSVLLALDSSHSVDTATQSVTPAIDFETLYRKANDFFGIDVDPDDE</sequence>
<dbReference type="Proteomes" id="UP000007813">
    <property type="component" value="Unassembled WGS sequence"/>
</dbReference>
<dbReference type="GO" id="GO:0005524">
    <property type="term" value="F:ATP binding"/>
    <property type="evidence" value="ECO:0007669"/>
    <property type="project" value="InterPro"/>
</dbReference>
<dbReference type="eggNOG" id="arCOG03779">
    <property type="taxonomic scope" value="Archaea"/>
</dbReference>
<accession>J2ZXP6</accession>
<evidence type="ECO:0000259" key="1">
    <source>
        <dbReference type="SMART" id="SM00382"/>
    </source>
</evidence>
<evidence type="ECO:0000313" key="2">
    <source>
        <dbReference type="EMBL" id="EJN57793.1"/>
    </source>
</evidence>
<dbReference type="eggNOG" id="arCOG08856">
    <property type="taxonomic scope" value="Archaea"/>
</dbReference>
<dbReference type="OrthoDB" id="9837at2157"/>
<dbReference type="REBASE" id="56117">
    <property type="entry name" value="Hsa1McrBP"/>
</dbReference>
<reference evidence="2 3" key="1">
    <citation type="journal article" date="2012" name="J. Bacteriol.">
        <title>Draft Genome Sequence of the Extremely Halophilic Archaeon Halogranum salarium B-1T.</title>
        <authorList>
            <person name="Kim K.K."/>
            <person name="Lee K.C."/>
            <person name="Lee J.S."/>
        </authorList>
    </citation>
    <scope>NUCLEOTIDE SEQUENCE [LARGE SCALE GENOMIC DNA]</scope>
    <source>
        <strain evidence="2 3">B-1</strain>
    </source>
</reference>
<dbReference type="InterPro" id="IPR027417">
    <property type="entry name" value="P-loop_NTPase"/>
</dbReference>
<name>J2ZXP6_9EURY</name>
<evidence type="ECO:0000313" key="3">
    <source>
        <dbReference type="Proteomes" id="UP000007813"/>
    </source>
</evidence>
<organism evidence="2 3">
    <name type="scientific">Halogranum salarium B-1</name>
    <dbReference type="NCBI Taxonomy" id="1210908"/>
    <lineage>
        <taxon>Archaea</taxon>
        <taxon>Methanobacteriati</taxon>
        <taxon>Methanobacteriota</taxon>
        <taxon>Stenosarchaea group</taxon>
        <taxon>Halobacteria</taxon>
        <taxon>Halobacteriales</taxon>
        <taxon>Haloferacaceae</taxon>
    </lineage>
</organism>
<dbReference type="Gene3D" id="3.40.50.300">
    <property type="entry name" value="P-loop containing nucleotide triphosphate hydrolases"/>
    <property type="match status" value="1"/>
</dbReference>
<dbReference type="SMART" id="SM00382">
    <property type="entry name" value="AAA"/>
    <property type="match status" value="1"/>
</dbReference>
<dbReference type="CDD" id="cd00009">
    <property type="entry name" value="AAA"/>
    <property type="match status" value="1"/>
</dbReference>
<dbReference type="GO" id="GO:0016887">
    <property type="term" value="F:ATP hydrolysis activity"/>
    <property type="evidence" value="ECO:0007669"/>
    <property type="project" value="InterPro"/>
</dbReference>
<dbReference type="InterPro" id="IPR011704">
    <property type="entry name" value="ATPase_dyneun-rel_AAA"/>
</dbReference>
<dbReference type="PANTHER" id="PTHR37291:SF1">
    <property type="entry name" value="TYPE IV METHYL-DIRECTED RESTRICTION ENZYME ECOKMCRB SUBUNIT"/>
    <property type="match status" value="1"/>
</dbReference>
<dbReference type="RefSeq" id="WP_009377030.1">
    <property type="nucleotide sequence ID" value="NZ_ALJD01000010.1"/>
</dbReference>
<feature type="domain" description="AAA+ ATPase" evidence="1">
    <location>
        <begin position="346"/>
        <end position="530"/>
    </location>
</feature>
<dbReference type="Pfam" id="PF07728">
    <property type="entry name" value="AAA_5"/>
    <property type="match status" value="1"/>
</dbReference>
<proteinExistence type="predicted"/>
<dbReference type="PATRIC" id="fig|1210908.3.peg.3678"/>
<dbReference type="EMBL" id="ALJD01000010">
    <property type="protein sequence ID" value="EJN57793.1"/>
    <property type="molecule type" value="Genomic_DNA"/>
</dbReference>
<dbReference type="AlphaFoldDB" id="J2ZXP6"/>
<dbReference type="eggNOG" id="arCOG01308">
    <property type="taxonomic scope" value="Archaea"/>
</dbReference>
<dbReference type="InterPro" id="IPR052934">
    <property type="entry name" value="Methyl-DNA_Rec/Restrict_Enz"/>
</dbReference>
<gene>
    <name evidence="2" type="ORF">HSB1_38780</name>
</gene>
<dbReference type="SUPFAM" id="SSF52540">
    <property type="entry name" value="P-loop containing nucleoside triphosphate hydrolases"/>
    <property type="match status" value="1"/>
</dbReference>
<protein>
    <recommendedName>
        <fullName evidence="1">AAA+ ATPase domain-containing protein</fullName>
    </recommendedName>
</protein>
<dbReference type="InterPro" id="IPR003593">
    <property type="entry name" value="AAA+_ATPase"/>
</dbReference>
<dbReference type="PANTHER" id="PTHR37291">
    <property type="entry name" value="5-METHYLCYTOSINE-SPECIFIC RESTRICTION ENZYME B"/>
    <property type="match status" value="1"/>
</dbReference>
<comment type="caution">
    <text evidence="2">The sequence shown here is derived from an EMBL/GenBank/DDBJ whole genome shotgun (WGS) entry which is preliminary data.</text>
</comment>